<name>A0A2P7ANG2_9HYPH</name>
<dbReference type="AlphaFoldDB" id="A0A2P7ANG2"/>
<evidence type="ECO:0000313" key="1">
    <source>
        <dbReference type="EMBL" id="PSH55757.1"/>
    </source>
</evidence>
<keyword evidence="2" id="KW-1185">Reference proteome</keyword>
<dbReference type="EMBL" id="PGGN01000004">
    <property type="protein sequence ID" value="PSH55757.1"/>
    <property type="molecule type" value="Genomic_DNA"/>
</dbReference>
<organism evidence="1 2">
    <name type="scientific">Phyllobacterium endophyticum</name>
    <dbReference type="NCBI Taxonomy" id="1149773"/>
    <lineage>
        <taxon>Bacteria</taxon>
        <taxon>Pseudomonadati</taxon>
        <taxon>Pseudomonadota</taxon>
        <taxon>Alphaproteobacteria</taxon>
        <taxon>Hyphomicrobiales</taxon>
        <taxon>Phyllobacteriaceae</taxon>
        <taxon>Phyllobacterium</taxon>
    </lineage>
</organism>
<evidence type="ECO:0000313" key="2">
    <source>
        <dbReference type="Proteomes" id="UP000241158"/>
    </source>
</evidence>
<gene>
    <name evidence="1" type="ORF">CU100_18960</name>
</gene>
<proteinExistence type="predicted"/>
<comment type="caution">
    <text evidence="1">The sequence shown here is derived from an EMBL/GenBank/DDBJ whole genome shotgun (WGS) entry which is preliminary data.</text>
</comment>
<accession>A0A2P7ANG2</accession>
<sequence>MGYAFINVSTQYINLEDDKEEIFVDCELGGSCRLNIYYSDLQLSLRAEIPGDAFPQWRAVKDGARTLRERWMVR</sequence>
<reference evidence="2" key="1">
    <citation type="submission" date="2017-11" db="EMBL/GenBank/DDBJ databases">
        <authorList>
            <person name="Kuznetsova I."/>
            <person name="Sazanova A."/>
            <person name="Chirak E."/>
            <person name="Safronova V."/>
            <person name="Willems A."/>
        </authorList>
    </citation>
    <scope>NUCLEOTIDE SEQUENCE [LARGE SCALE GENOMIC DNA]</scope>
    <source>
        <strain evidence="2">PEPV15</strain>
    </source>
</reference>
<protein>
    <submittedName>
        <fullName evidence="1">Uncharacterized protein</fullName>
    </submittedName>
</protein>
<dbReference type="Proteomes" id="UP000241158">
    <property type="component" value="Unassembled WGS sequence"/>
</dbReference>